<protein>
    <submittedName>
        <fullName evidence="3">Uncharacterized protein</fullName>
    </submittedName>
</protein>
<sequence length="82" mass="9422">MKQCNYNILALLVFALSFSYVPTAAYEYHCVYDGVTTFNVPIFIFQQVFLATILFIISRYGFRDGKMVCWAACGTKKSKKKK</sequence>
<keyword evidence="4" id="KW-1185">Reference proteome</keyword>
<keyword evidence="1" id="KW-0812">Transmembrane</keyword>
<feature type="chain" id="PRO_5002303442" evidence="2">
    <location>
        <begin position="25"/>
        <end position="82"/>
    </location>
</feature>
<evidence type="ECO:0000313" key="4">
    <source>
        <dbReference type="Proteomes" id="UP000064007"/>
    </source>
</evidence>
<keyword evidence="1" id="KW-0472">Membrane</keyword>
<accession>A0A0D6ET52</accession>
<dbReference type="AlphaFoldDB" id="A0A0D6ET52"/>
<evidence type="ECO:0000256" key="2">
    <source>
        <dbReference type="SAM" id="SignalP"/>
    </source>
</evidence>
<proteinExistence type="predicted"/>
<dbReference type="Proteomes" id="UP000064007">
    <property type="component" value="Chromosome 1"/>
</dbReference>
<organism evidence="3 4">
    <name type="scientific">Candidatus Methylopumilus planktonicus</name>
    <dbReference type="NCBI Taxonomy" id="1581557"/>
    <lineage>
        <taxon>Bacteria</taxon>
        <taxon>Pseudomonadati</taxon>
        <taxon>Pseudomonadota</taxon>
        <taxon>Betaproteobacteria</taxon>
        <taxon>Nitrosomonadales</taxon>
        <taxon>Methylophilaceae</taxon>
        <taxon>Candidatus Methylopumilus</taxon>
    </lineage>
</organism>
<keyword evidence="2" id="KW-0732">Signal</keyword>
<evidence type="ECO:0000256" key="1">
    <source>
        <dbReference type="SAM" id="Phobius"/>
    </source>
</evidence>
<feature type="transmembrane region" description="Helical" evidence="1">
    <location>
        <begin position="39"/>
        <end position="57"/>
    </location>
</feature>
<gene>
    <name evidence="3" type="ORF">BN1208_0032</name>
</gene>
<name>A0A0D6ET52_9PROT</name>
<evidence type="ECO:0000313" key="3">
    <source>
        <dbReference type="EMBL" id="CEZ18929.1"/>
    </source>
</evidence>
<feature type="signal peptide" evidence="2">
    <location>
        <begin position="1"/>
        <end position="24"/>
    </location>
</feature>
<dbReference type="OrthoDB" id="9888838at2"/>
<dbReference type="RefSeq" id="WP_046486603.1">
    <property type="nucleotide sequence ID" value="NZ_LN827929.1"/>
</dbReference>
<dbReference type="EMBL" id="LN827929">
    <property type="protein sequence ID" value="CEZ18929.1"/>
    <property type="molecule type" value="Genomic_DNA"/>
</dbReference>
<keyword evidence="1" id="KW-1133">Transmembrane helix</keyword>
<dbReference type="KEGG" id="mbat:BN1208_0032"/>
<dbReference type="HOGENOM" id="CLU_2554317_0_0_4"/>
<reference evidence="4" key="1">
    <citation type="submission" date="2014-12" db="EMBL/GenBank/DDBJ databases">
        <authorList>
            <person name="Salcher M.M."/>
        </authorList>
    </citation>
    <scope>NUCLEOTIDE SEQUENCE [LARGE SCALE GENOMIC DNA]</scope>
    <source>
        <strain evidence="4">MMS-10A-171</strain>
    </source>
</reference>